<evidence type="ECO:0000313" key="5">
    <source>
        <dbReference type="EMBL" id="MET4683249.1"/>
    </source>
</evidence>
<proteinExistence type="inferred from homology"/>
<feature type="signal peptide" evidence="3">
    <location>
        <begin position="1"/>
        <end position="18"/>
    </location>
</feature>
<evidence type="ECO:0000259" key="4">
    <source>
        <dbReference type="Pfam" id="PF00080"/>
    </source>
</evidence>
<dbReference type="InterPro" id="IPR001424">
    <property type="entry name" value="SOD_Cu_Zn_dom"/>
</dbReference>
<dbReference type="EMBL" id="JBEPTF010000001">
    <property type="protein sequence ID" value="MET4683249.1"/>
    <property type="molecule type" value="Genomic_DNA"/>
</dbReference>
<dbReference type="Gene3D" id="2.60.40.200">
    <property type="entry name" value="Superoxide dismutase, copper/zinc binding domain"/>
    <property type="match status" value="1"/>
</dbReference>
<evidence type="ECO:0000256" key="3">
    <source>
        <dbReference type="SAM" id="SignalP"/>
    </source>
</evidence>
<evidence type="ECO:0000256" key="1">
    <source>
        <dbReference type="ARBA" id="ARBA00010457"/>
    </source>
</evidence>
<protein>
    <submittedName>
        <fullName evidence="5">Cu-Zn family superoxide dismutase</fullName>
        <ecNumber evidence="5">1.15.1.1</ecNumber>
    </submittedName>
</protein>
<name>A0ABV2R9J4_9CAUL</name>
<feature type="chain" id="PRO_5047458337" evidence="3">
    <location>
        <begin position="19"/>
        <end position="210"/>
    </location>
</feature>
<keyword evidence="5" id="KW-0560">Oxidoreductase</keyword>
<dbReference type="Proteomes" id="UP001549313">
    <property type="component" value="Unassembled WGS sequence"/>
</dbReference>
<gene>
    <name evidence="5" type="ORF">ABIE19_001158</name>
</gene>
<accession>A0ABV2R9J4</accession>
<comment type="caution">
    <text evidence="5">The sequence shown here is derived from an EMBL/GenBank/DDBJ whole genome shotgun (WGS) entry which is preliminary data.</text>
</comment>
<keyword evidence="6" id="KW-1185">Reference proteome</keyword>
<sequence length="210" mass="20944">MRLTLASLAALAAASAVAAGASAQSSSPSHDHAAMGHAAHAQAAAVDHSAMIPRATPGQTAQAAIINGQGAEIGKATLTQGATGLLIKVETTGLTPGWHGIHIHATGQCAAPFTSAGAHINHTDPKTPHGLLNAQGPDDGDLPNLYAAADGSARGEFFTTKARISQDGAGQWLWDADGSALVIHANPDDHSSQPIGGAGDRVACAVLSAR</sequence>
<dbReference type="Pfam" id="PF00080">
    <property type="entry name" value="Sod_Cu"/>
    <property type="match status" value="1"/>
</dbReference>
<evidence type="ECO:0000313" key="6">
    <source>
        <dbReference type="Proteomes" id="UP001549313"/>
    </source>
</evidence>
<feature type="region of interest" description="Disordered" evidence="2">
    <location>
        <begin position="23"/>
        <end position="42"/>
    </location>
</feature>
<reference evidence="5 6" key="1">
    <citation type="submission" date="2024-06" db="EMBL/GenBank/DDBJ databases">
        <title>Sorghum-associated microbial communities from plants grown in Nebraska, USA.</title>
        <authorList>
            <person name="Schachtman D."/>
        </authorList>
    </citation>
    <scope>NUCLEOTIDE SEQUENCE [LARGE SCALE GENOMIC DNA]</scope>
    <source>
        <strain evidence="5 6">2814</strain>
    </source>
</reference>
<organism evidence="5 6">
    <name type="scientific">Brevundimonas faecalis</name>
    <dbReference type="NCBI Taxonomy" id="947378"/>
    <lineage>
        <taxon>Bacteria</taxon>
        <taxon>Pseudomonadati</taxon>
        <taxon>Pseudomonadota</taxon>
        <taxon>Alphaproteobacteria</taxon>
        <taxon>Caulobacterales</taxon>
        <taxon>Caulobacteraceae</taxon>
        <taxon>Brevundimonas</taxon>
    </lineage>
</organism>
<feature type="domain" description="Superoxide dismutase copper/zinc binding" evidence="4">
    <location>
        <begin position="74"/>
        <end position="206"/>
    </location>
</feature>
<dbReference type="EC" id="1.15.1.1" evidence="5"/>
<dbReference type="SUPFAM" id="SSF49329">
    <property type="entry name" value="Cu,Zn superoxide dismutase-like"/>
    <property type="match status" value="1"/>
</dbReference>
<dbReference type="CDD" id="cd00305">
    <property type="entry name" value="Cu-Zn_Superoxide_Dismutase"/>
    <property type="match status" value="1"/>
</dbReference>
<keyword evidence="3" id="KW-0732">Signal</keyword>
<comment type="similarity">
    <text evidence="1">Belongs to the Cu-Zn superoxide dismutase family.</text>
</comment>
<dbReference type="GO" id="GO:0004784">
    <property type="term" value="F:superoxide dismutase activity"/>
    <property type="evidence" value="ECO:0007669"/>
    <property type="project" value="UniProtKB-EC"/>
</dbReference>
<dbReference type="PANTHER" id="PTHR10003">
    <property type="entry name" value="SUPEROXIDE DISMUTASE CU-ZN -RELATED"/>
    <property type="match status" value="1"/>
</dbReference>
<dbReference type="InterPro" id="IPR024134">
    <property type="entry name" value="SOD_Cu/Zn_/chaperone"/>
</dbReference>
<evidence type="ECO:0000256" key="2">
    <source>
        <dbReference type="SAM" id="MobiDB-lite"/>
    </source>
</evidence>
<dbReference type="InterPro" id="IPR036423">
    <property type="entry name" value="SOD-like_Cu/Zn_dom_sf"/>
</dbReference>